<comment type="caution">
    <text evidence="1">The sequence shown here is derived from an EMBL/GenBank/DDBJ whole genome shotgun (WGS) entry which is preliminary data.</text>
</comment>
<evidence type="ECO:0000313" key="1">
    <source>
        <dbReference type="EMBL" id="KAJ7540655.1"/>
    </source>
</evidence>
<accession>A0ACC2CFE5</accession>
<sequence>MMSNMQGRGCAKYLMVMLGLLALVECALGVSIYVVGDSAGWSPGNNYRLWEQNHTFVIGDTLVFNYAPQHSVLQVTQTGYQACNVSDVLKSYISGNDRVIVQDSSTFFICGTPGHCQIGMKLAIITASTPSTPINPNPSVPSPGSLPVGTAPTLSPTISGSISLISLPAAALMFLSVATTVPLFFF</sequence>
<organism evidence="1 2">
    <name type="scientific">Diphasiastrum complanatum</name>
    <name type="common">Issler's clubmoss</name>
    <name type="synonym">Lycopodium complanatum</name>
    <dbReference type="NCBI Taxonomy" id="34168"/>
    <lineage>
        <taxon>Eukaryota</taxon>
        <taxon>Viridiplantae</taxon>
        <taxon>Streptophyta</taxon>
        <taxon>Embryophyta</taxon>
        <taxon>Tracheophyta</taxon>
        <taxon>Lycopodiopsida</taxon>
        <taxon>Lycopodiales</taxon>
        <taxon>Lycopodiaceae</taxon>
        <taxon>Lycopodioideae</taxon>
        <taxon>Diphasiastrum</taxon>
    </lineage>
</organism>
<keyword evidence="2" id="KW-1185">Reference proteome</keyword>
<dbReference type="Proteomes" id="UP001162992">
    <property type="component" value="Chromosome 10"/>
</dbReference>
<proteinExistence type="predicted"/>
<dbReference type="EMBL" id="CM055101">
    <property type="protein sequence ID" value="KAJ7540655.1"/>
    <property type="molecule type" value="Genomic_DNA"/>
</dbReference>
<protein>
    <submittedName>
        <fullName evidence="1">Uncharacterized protein</fullName>
    </submittedName>
</protein>
<reference evidence="2" key="1">
    <citation type="journal article" date="2024" name="Proc. Natl. Acad. Sci. U.S.A.">
        <title>Extraordinary preservation of gene collinearity over three hundred million years revealed in homosporous lycophytes.</title>
        <authorList>
            <person name="Li C."/>
            <person name="Wickell D."/>
            <person name="Kuo L.Y."/>
            <person name="Chen X."/>
            <person name="Nie B."/>
            <person name="Liao X."/>
            <person name="Peng D."/>
            <person name="Ji J."/>
            <person name="Jenkins J."/>
            <person name="Williams M."/>
            <person name="Shu S."/>
            <person name="Plott C."/>
            <person name="Barry K."/>
            <person name="Rajasekar S."/>
            <person name="Grimwood J."/>
            <person name="Han X."/>
            <person name="Sun S."/>
            <person name="Hou Z."/>
            <person name="He W."/>
            <person name="Dai G."/>
            <person name="Sun C."/>
            <person name="Schmutz J."/>
            <person name="Leebens-Mack J.H."/>
            <person name="Li F.W."/>
            <person name="Wang L."/>
        </authorList>
    </citation>
    <scope>NUCLEOTIDE SEQUENCE [LARGE SCALE GENOMIC DNA]</scope>
    <source>
        <strain evidence="2">cv. PW_Plant_1</strain>
    </source>
</reference>
<name>A0ACC2CFE5_DIPCM</name>
<gene>
    <name evidence="1" type="ORF">O6H91_10G024700</name>
</gene>
<evidence type="ECO:0000313" key="2">
    <source>
        <dbReference type="Proteomes" id="UP001162992"/>
    </source>
</evidence>